<reference evidence="1" key="1">
    <citation type="submission" date="2020-05" db="EMBL/GenBank/DDBJ databases">
        <authorList>
            <person name="Chiriac C."/>
            <person name="Salcher M."/>
            <person name="Ghai R."/>
            <person name="Kavagutti S V."/>
        </authorList>
    </citation>
    <scope>NUCLEOTIDE SEQUENCE</scope>
</reference>
<name>A0A6J5S2L1_9CAUD</name>
<protein>
    <submittedName>
        <fullName evidence="1">Uncharacterized protein</fullName>
    </submittedName>
</protein>
<proteinExistence type="predicted"/>
<gene>
    <name evidence="1" type="ORF">UFOVP1333_33</name>
</gene>
<evidence type="ECO:0000313" key="1">
    <source>
        <dbReference type="EMBL" id="CAB4199254.1"/>
    </source>
</evidence>
<accession>A0A6J5S2L1</accession>
<sequence length="120" mass="13286">MDAHTLAADRITDAGHAAGNAIWSAVDAANIKREVLNFECMLDMLADEIQDEQERELFRAAALMCIPHVMLDSERRKRIAREHDAAYVNFVHAAQADAEAAAIDQAYDVARDERMMGDAA</sequence>
<dbReference type="EMBL" id="LR797280">
    <property type="protein sequence ID" value="CAB4199254.1"/>
    <property type="molecule type" value="Genomic_DNA"/>
</dbReference>
<organism evidence="1">
    <name type="scientific">uncultured Caudovirales phage</name>
    <dbReference type="NCBI Taxonomy" id="2100421"/>
    <lineage>
        <taxon>Viruses</taxon>
        <taxon>Duplodnaviria</taxon>
        <taxon>Heunggongvirae</taxon>
        <taxon>Uroviricota</taxon>
        <taxon>Caudoviricetes</taxon>
        <taxon>Peduoviridae</taxon>
        <taxon>Maltschvirus</taxon>
        <taxon>Maltschvirus maltsch</taxon>
    </lineage>
</organism>